<dbReference type="InterPro" id="IPR055396">
    <property type="entry name" value="DUF7088"/>
</dbReference>
<evidence type="ECO:0000313" key="4">
    <source>
        <dbReference type="EMBL" id="TXJ12769.1"/>
    </source>
</evidence>
<sequence>MIKKKDRIITFILVLIIIILINAIINQFNPSLDLTRDKVYSLSKESKTLIKNIKEPMSVKFFITPNLPPPFSTYEKYVRDIFEEYKSKNISFEIIDASKNQSLANQYGISSSQISVLERDQTQTKVAYMGLAFLYGDSIETIPFIESTEGLEYRIDTAIRKMIDKNDKLKRLENNLNVYYISSPEIYGLLPIGAANLVPESIMQAVNEANKNLMNKVVFTNINIANSEDEIKNEELLKKLNIKKLEWEDIKDEKGNIVANKGSGYFSLFLENGNDIKELSTASILYGDFSAIKDDILKNIDGMLGIKATVGYITGHGEPPYFDIPEQYGGNPNDRYNSFTEYLGEIEANYNYQVIDTTKEDIPSNIDALIIAGGKVEWTESELYKLDQFIMRGKPVLFMISGVEMDENNPNSPIYGEPVLVPVTNGLNNMIQNYGLTVATNMVFDEYCYRSRREQNAPEQMVYYVPAIATENINPKSDITKSINAILVPMVSEVLINTNIEGLKITPLFHTSVKSWTETQNISSSMSGAPSDANRLYRRLIGAVSEGKMESAFLDKDIPNQSDLANINRINSTTDGKIILIGSYDIAKNSAYTVNRILLMNLVDYMAGDVGLMSIRRKGAIFNPPYKGLNLFGVIINPEISKLLVRIVNIVIVPLAVIVFGLALWNSDKKRRKKIFEKFNNAEKE</sequence>
<feature type="transmembrane region" description="Helical" evidence="1">
    <location>
        <begin position="7"/>
        <end position="25"/>
    </location>
</feature>
<evidence type="ECO:0000256" key="1">
    <source>
        <dbReference type="SAM" id="Phobius"/>
    </source>
</evidence>
<organism evidence="4 5">
    <name type="scientific">Brachyspira aalborgi</name>
    <dbReference type="NCBI Taxonomy" id="29522"/>
    <lineage>
        <taxon>Bacteria</taxon>
        <taxon>Pseudomonadati</taxon>
        <taxon>Spirochaetota</taxon>
        <taxon>Spirochaetia</taxon>
        <taxon>Brachyspirales</taxon>
        <taxon>Brachyspiraceae</taxon>
        <taxon>Brachyspira</taxon>
    </lineage>
</organism>
<dbReference type="Pfam" id="PF09822">
    <property type="entry name" value="ABC_transp_aux"/>
    <property type="match status" value="1"/>
</dbReference>
<gene>
    <name evidence="4" type="ORF">EPJ80_03985</name>
</gene>
<evidence type="ECO:0000259" key="3">
    <source>
        <dbReference type="Pfam" id="PF23357"/>
    </source>
</evidence>
<reference evidence="4 5" key="1">
    <citation type="journal article" date="1992" name="Lakartidningen">
        <title>[Penicillin V and not amoxicillin is the first choice preparation in acute otitis].</title>
        <authorList>
            <person name="Kamme C."/>
            <person name="Lundgren K."/>
            <person name="Prellner K."/>
        </authorList>
    </citation>
    <scope>NUCLEOTIDE SEQUENCE [LARGE SCALE GENOMIC DNA]</scope>
    <source>
        <strain evidence="4 5">W1</strain>
    </source>
</reference>
<feature type="domain" description="DUF7088" evidence="3">
    <location>
        <begin position="37"/>
        <end position="133"/>
    </location>
</feature>
<dbReference type="Gene3D" id="3.40.30.10">
    <property type="entry name" value="Glutaredoxin"/>
    <property type="match status" value="1"/>
</dbReference>
<dbReference type="InterPro" id="IPR019196">
    <property type="entry name" value="ABC_transp_unknown"/>
</dbReference>
<evidence type="ECO:0000313" key="5">
    <source>
        <dbReference type="Proteomes" id="UP000325116"/>
    </source>
</evidence>
<keyword evidence="1" id="KW-1133">Transmembrane helix</keyword>
<evidence type="ECO:0000259" key="2">
    <source>
        <dbReference type="Pfam" id="PF09822"/>
    </source>
</evidence>
<feature type="transmembrane region" description="Helical" evidence="1">
    <location>
        <begin position="643"/>
        <end position="665"/>
    </location>
</feature>
<dbReference type="RefSeq" id="WP_147757994.1">
    <property type="nucleotide sequence ID" value="NZ_SAXT01000003.1"/>
</dbReference>
<dbReference type="Proteomes" id="UP000325116">
    <property type="component" value="Unassembled WGS sequence"/>
</dbReference>
<name>A0A5C8CHM4_9SPIR</name>
<protein>
    <submittedName>
        <fullName evidence="4">ABC transporter</fullName>
    </submittedName>
</protein>
<comment type="caution">
    <text evidence="4">The sequence shown here is derived from an EMBL/GenBank/DDBJ whole genome shotgun (WGS) entry which is preliminary data.</text>
</comment>
<dbReference type="EMBL" id="SAXT01000003">
    <property type="protein sequence ID" value="TXJ12769.1"/>
    <property type="molecule type" value="Genomic_DNA"/>
</dbReference>
<proteinExistence type="predicted"/>
<accession>A0A5C8CHM4</accession>
<keyword evidence="1" id="KW-0812">Transmembrane</keyword>
<keyword evidence="1" id="KW-0472">Membrane</keyword>
<dbReference type="CDD" id="cd01653">
    <property type="entry name" value="GATase1"/>
    <property type="match status" value="1"/>
</dbReference>
<dbReference type="AlphaFoldDB" id="A0A5C8CHM4"/>
<feature type="domain" description="ABC-type uncharacterised transport system" evidence="2">
    <location>
        <begin position="308"/>
        <end position="591"/>
    </location>
</feature>
<dbReference type="Pfam" id="PF23357">
    <property type="entry name" value="DUF7088"/>
    <property type="match status" value="1"/>
</dbReference>